<feature type="compositionally biased region" description="Basic and acidic residues" evidence="1">
    <location>
        <begin position="335"/>
        <end position="348"/>
    </location>
</feature>
<evidence type="ECO:0000256" key="2">
    <source>
        <dbReference type="SAM" id="Phobius"/>
    </source>
</evidence>
<dbReference type="InParanoid" id="M4EMI4"/>
<evidence type="ECO:0000256" key="1">
    <source>
        <dbReference type="SAM" id="MobiDB-lite"/>
    </source>
</evidence>
<name>M4EMI4_BRACM</name>
<feature type="compositionally biased region" description="Basic and acidic residues" evidence="1">
    <location>
        <begin position="167"/>
        <end position="178"/>
    </location>
</feature>
<dbReference type="AlphaFoldDB" id="M4EMI4"/>
<dbReference type="Gramene" id="Bra030004.1">
    <property type="protein sequence ID" value="Bra030004.1-P"/>
    <property type="gene ID" value="Bra030004"/>
</dbReference>
<feature type="region of interest" description="Disordered" evidence="1">
    <location>
        <begin position="85"/>
        <end position="209"/>
    </location>
</feature>
<feature type="compositionally biased region" description="Low complexity" evidence="1">
    <location>
        <begin position="182"/>
        <end position="202"/>
    </location>
</feature>
<reference evidence="3" key="3">
    <citation type="submission" date="2023-03" db="UniProtKB">
        <authorList>
            <consortium name="EnsemblPlants"/>
        </authorList>
    </citation>
    <scope>IDENTIFICATION</scope>
    <source>
        <strain evidence="3">cv. Chiifu-401-42</strain>
    </source>
</reference>
<accession>M4EMI4</accession>
<proteinExistence type="predicted"/>
<protein>
    <submittedName>
        <fullName evidence="3">Uncharacterized protein</fullName>
    </submittedName>
</protein>
<sequence length="654" mass="71034">MFEGYILSLKGHFNSEVGGLRTDLQAATTAIAHLETTVTGEFEKINQLLKSGLRGADMGATYGFSPGRHSSPFPGQNDDFNYTEVNPDRHTTHTGVPESTPRDGEDVAATETASVGLGQNLDEGERGGGLSPGKQTDSTHGPEFRAETGVEHGGDADIGHDPINVEVGEHGGDADIGHDPINVENPSPSVNVASPNNSDASNPPSPRVDVDEVNVSSERRVDDPVSGVVNKILSEAGIDKNPVRSFAGSGTDVPQTSSDVNPEKVGLDGVHADRGEAAVGNKGEDVAEDDVTITKVHAGRVNTDAAGGQADGGRRFSRRTHTSTKCYTPPAPAVRKKEENKKVARQTDDNPAPPKRVKKVAAEPSNPKPRRQEKHTFIGGFSPFTPPTPAAREAFLKTMAEAKSNAPSLGSISSIASLDDLFNCTGVCSYEAVDRVVGWIRKRRDSNPSSKFDFIPLPFFIDLIRSYLAFEAMQDKSAFTFPTLDWYDSRFAYVGHLCGGREPDMSSYFSVERCRQTSRPRELPHMISRFCLTSRPRELNYLVFPISRLDIPVLLEHPGYAAVVALIMLEIAVVGKPLLDLALTDEEVRVAAENYAIPHCVAAFPFSYLFMFYSVILCFFRITNDDFLCLTYDVLSPRSNGTVYMIKGSGRVWV</sequence>
<keyword evidence="4" id="KW-1185">Reference proteome</keyword>
<keyword evidence="2" id="KW-0472">Membrane</keyword>
<dbReference type="Proteomes" id="UP000011750">
    <property type="component" value="Chromosome A01"/>
</dbReference>
<evidence type="ECO:0000313" key="3">
    <source>
        <dbReference type="EnsemblPlants" id="Bra030004.1-P"/>
    </source>
</evidence>
<dbReference type="HOGENOM" id="CLU_428553_0_0_1"/>
<keyword evidence="2" id="KW-0812">Transmembrane</keyword>
<evidence type="ECO:0000313" key="4">
    <source>
        <dbReference type="Proteomes" id="UP000011750"/>
    </source>
</evidence>
<feature type="transmembrane region" description="Helical" evidence="2">
    <location>
        <begin position="600"/>
        <end position="622"/>
    </location>
</feature>
<organism evidence="3 4">
    <name type="scientific">Brassica campestris</name>
    <name type="common">Field mustard</name>
    <dbReference type="NCBI Taxonomy" id="3711"/>
    <lineage>
        <taxon>Eukaryota</taxon>
        <taxon>Viridiplantae</taxon>
        <taxon>Streptophyta</taxon>
        <taxon>Embryophyta</taxon>
        <taxon>Tracheophyta</taxon>
        <taxon>Spermatophyta</taxon>
        <taxon>Magnoliopsida</taxon>
        <taxon>eudicotyledons</taxon>
        <taxon>Gunneridae</taxon>
        <taxon>Pentapetalae</taxon>
        <taxon>rosids</taxon>
        <taxon>malvids</taxon>
        <taxon>Brassicales</taxon>
        <taxon>Brassicaceae</taxon>
        <taxon>Brassiceae</taxon>
        <taxon>Brassica</taxon>
    </lineage>
</organism>
<dbReference type="OMA" id="DWYDSRF"/>
<feature type="compositionally biased region" description="Basic and acidic residues" evidence="1">
    <location>
        <begin position="140"/>
        <end position="160"/>
    </location>
</feature>
<reference evidence="3 4" key="1">
    <citation type="journal article" date="2011" name="Nat. Genet.">
        <title>The genome of the mesopolyploid crop species Brassica rapa.</title>
        <authorList>
            <consortium name="Brassica rapa Genome Sequencing Project Consortium"/>
            <person name="Wang X."/>
            <person name="Wang H."/>
            <person name="Wang J."/>
            <person name="Sun R."/>
            <person name="Wu J."/>
            <person name="Liu S."/>
            <person name="Bai Y."/>
            <person name="Mun J.H."/>
            <person name="Bancroft I."/>
            <person name="Cheng F."/>
            <person name="Huang S."/>
            <person name="Li X."/>
            <person name="Hua W."/>
            <person name="Wang J."/>
            <person name="Wang X."/>
            <person name="Freeling M."/>
            <person name="Pires J.C."/>
            <person name="Paterson A.H."/>
            <person name="Chalhoub B."/>
            <person name="Wang B."/>
            <person name="Hayward A."/>
            <person name="Sharpe A.G."/>
            <person name="Park B.S."/>
            <person name="Weisshaar B."/>
            <person name="Liu B."/>
            <person name="Li B."/>
            <person name="Liu B."/>
            <person name="Tong C."/>
            <person name="Song C."/>
            <person name="Duran C."/>
            <person name="Peng C."/>
            <person name="Geng C."/>
            <person name="Koh C."/>
            <person name="Lin C."/>
            <person name="Edwards D."/>
            <person name="Mu D."/>
            <person name="Shen D."/>
            <person name="Soumpourou E."/>
            <person name="Li F."/>
            <person name="Fraser F."/>
            <person name="Conant G."/>
            <person name="Lassalle G."/>
            <person name="King G.J."/>
            <person name="Bonnema G."/>
            <person name="Tang H."/>
            <person name="Wang H."/>
            <person name="Belcram H."/>
            <person name="Zhou H."/>
            <person name="Hirakawa H."/>
            <person name="Abe H."/>
            <person name="Guo H."/>
            <person name="Wang H."/>
            <person name="Jin H."/>
            <person name="Parkin I.A."/>
            <person name="Batley J."/>
            <person name="Kim J.S."/>
            <person name="Just J."/>
            <person name="Li J."/>
            <person name="Xu J."/>
            <person name="Deng J."/>
            <person name="Kim J.A."/>
            <person name="Li J."/>
            <person name="Yu J."/>
            <person name="Meng J."/>
            <person name="Wang J."/>
            <person name="Min J."/>
            <person name="Poulain J."/>
            <person name="Wang J."/>
            <person name="Hatakeyama K."/>
            <person name="Wu K."/>
            <person name="Wang L."/>
            <person name="Fang L."/>
            <person name="Trick M."/>
            <person name="Links M.G."/>
            <person name="Zhao M."/>
            <person name="Jin M."/>
            <person name="Ramchiary N."/>
            <person name="Drou N."/>
            <person name="Berkman P.J."/>
            <person name="Cai Q."/>
            <person name="Huang Q."/>
            <person name="Li R."/>
            <person name="Tabata S."/>
            <person name="Cheng S."/>
            <person name="Zhang S."/>
            <person name="Zhang S."/>
            <person name="Huang S."/>
            <person name="Sato S."/>
            <person name="Sun S."/>
            <person name="Kwon S.J."/>
            <person name="Choi S.R."/>
            <person name="Lee T.H."/>
            <person name="Fan W."/>
            <person name="Zhao X."/>
            <person name="Tan X."/>
            <person name="Xu X."/>
            <person name="Wang Y."/>
            <person name="Qiu Y."/>
            <person name="Yin Y."/>
            <person name="Li Y."/>
            <person name="Du Y."/>
            <person name="Liao Y."/>
            <person name="Lim Y."/>
            <person name="Narusaka Y."/>
            <person name="Wang Y."/>
            <person name="Wang Z."/>
            <person name="Li Z."/>
            <person name="Wang Z."/>
            <person name="Xiong Z."/>
            <person name="Zhang Z."/>
        </authorList>
    </citation>
    <scope>NUCLEOTIDE SEQUENCE [LARGE SCALE GENOMIC DNA]</scope>
    <source>
        <strain evidence="3 4">cv. Chiifu-401-42</strain>
    </source>
</reference>
<keyword evidence="2" id="KW-1133">Transmembrane helix</keyword>
<dbReference type="EnsemblPlants" id="Bra030004.1">
    <property type="protein sequence ID" value="Bra030004.1-P"/>
    <property type="gene ID" value="Bra030004"/>
</dbReference>
<feature type="region of interest" description="Disordered" evidence="1">
    <location>
        <begin position="243"/>
        <end position="263"/>
    </location>
</feature>
<feature type="region of interest" description="Disordered" evidence="1">
    <location>
        <begin position="303"/>
        <end position="383"/>
    </location>
</feature>
<reference evidence="3 4" key="2">
    <citation type="journal article" date="2018" name="Hortic Res">
        <title>Improved Brassica rapa reference genome by single-molecule sequencing and chromosome conformation capture technologies.</title>
        <authorList>
            <person name="Zhang L."/>
            <person name="Cai X."/>
            <person name="Wu J."/>
            <person name="Liu M."/>
            <person name="Grob S."/>
            <person name="Cheng F."/>
            <person name="Liang J."/>
            <person name="Cai C."/>
            <person name="Liu Z."/>
            <person name="Liu B."/>
            <person name="Wang F."/>
            <person name="Li S."/>
            <person name="Liu F."/>
            <person name="Li X."/>
            <person name="Cheng L."/>
            <person name="Yang W."/>
            <person name="Li M.H."/>
            <person name="Grossniklaus U."/>
            <person name="Zheng H."/>
            <person name="Wang X."/>
        </authorList>
    </citation>
    <scope>NUCLEOTIDE SEQUENCE [LARGE SCALE GENOMIC DNA]</scope>
    <source>
        <strain evidence="3 4">cv. Chiifu-401-42</strain>
    </source>
</reference>